<dbReference type="PRINTS" id="PR02071">
    <property type="entry name" value="PPDPFACTOR"/>
</dbReference>
<dbReference type="Pfam" id="PF15060">
    <property type="entry name" value="PPDFL"/>
    <property type="match status" value="1"/>
</dbReference>
<dbReference type="EMBL" id="JAGFMF010011769">
    <property type="protein sequence ID" value="KAG8513276.1"/>
    <property type="molecule type" value="Genomic_DNA"/>
</dbReference>
<keyword evidence="4" id="KW-1185">Reference proteome</keyword>
<name>A0A8J6DM69_GALPY</name>
<feature type="region of interest" description="Disordered" evidence="2">
    <location>
        <begin position="24"/>
        <end position="48"/>
    </location>
</feature>
<dbReference type="AlphaFoldDB" id="A0A8J6DM69"/>
<dbReference type="OrthoDB" id="9411431at2759"/>
<proteinExistence type="inferred from homology"/>
<evidence type="ECO:0000313" key="3">
    <source>
        <dbReference type="EMBL" id="KAG8513276.1"/>
    </source>
</evidence>
<dbReference type="Proteomes" id="UP000700334">
    <property type="component" value="Unassembled WGS sequence"/>
</dbReference>
<dbReference type="PANTHER" id="PTHR14572">
    <property type="entry name" value="PANCREATIC PROGENITOR CELL DIFFERENTIATION AND PROLIFERATION FACTOR"/>
    <property type="match status" value="1"/>
</dbReference>
<evidence type="ECO:0000256" key="2">
    <source>
        <dbReference type="SAM" id="MobiDB-lite"/>
    </source>
</evidence>
<comment type="similarity">
    <text evidence="1">Belongs to the PPDPF family.</text>
</comment>
<reference evidence="3" key="1">
    <citation type="journal article" date="2021" name="Evol. Appl.">
        <title>The genome of the Pyrenean desman and the effects of bottlenecks and inbreeding on the genomic landscape of an endangered species.</title>
        <authorList>
            <person name="Escoda L."/>
            <person name="Castresana J."/>
        </authorList>
    </citation>
    <scope>NUCLEOTIDE SEQUENCE</scope>
    <source>
        <strain evidence="3">IBE-C5619</strain>
    </source>
</reference>
<gene>
    <name evidence="3" type="ORF">J0S82_018603</name>
</gene>
<dbReference type="InterPro" id="IPR026754">
    <property type="entry name" value="PPDPF"/>
</dbReference>
<comment type="caution">
    <text evidence="3">The sequence shown here is derived from an EMBL/GenBank/DDBJ whole genome shotgun (WGS) entry which is preliminary data.</text>
</comment>
<organism evidence="3 4">
    <name type="scientific">Galemys pyrenaicus</name>
    <name type="common">Iberian desman</name>
    <name type="synonym">Pyrenean desman</name>
    <dbReference type="NCBI Taxonomy" id="202257"/>
    <lineage>
        <taxon>Eukaryota</taxon>
        <taxon>Metazoa</taxon>
        <taxon>Chordata</taxon>
        <taxon>Craniata</taxon>
        <taxon>Vertebrata</taxon>
        <taxon>Euteleostomi</taxon>
        <taxon>Mammalia</taxon>
        <taxon>Eutheria</taxon>
        <taxon>Laurasiatheria</taxon>
        <taxon>Eulipotyphla</taxon>
        <taxon>Talpidae</taxon>
        <taxon>Galemys</taxon>
    </lineage>
</organism>
<accession>A0A8J6DM69</accession>
<dbReference type="GO" id="GO:0030154">
    <property type="term" value="P:cell differentiation"/>
    <property type="evidence" value="ECO:0007669"/>
    <property type="project" value="InterPro"/>
</dbReference>
<sequence>MAAVPSGGSLVATHDYYRCRLGSTSSNSSCGSADCPADATPQPPGLPKADPGHWWASCFFGKPTLLSMARLSESPER</sequence>
<evidence type="ECO:0000313" key="4">
    <source>
        <dbReference type="Proteomes" id="UP000700334"/>
    </source>
</evidence>
<protein>
    <submittedName>
        <fullName evidence="3">Pancreatic progenitor cell differentiation and proliferation factor</fullName>
    </submittedName>
</protein>
<evidence type="ECO:0000256" key="1">
    <source>
        <dbReference type="ARBA" id="ARBA00006609"/>
    </source>
</evidence>